<reference evidence="1 2" key="1">
    <citation type="submission" date="2021-03" db="EMBL/GenBank/DDBJ databases">
        <title>Complete genome of Parasphingorhabdus_sp.JHSY0214.</title>
        <authorList>
            <person name="Yoo J.H."/>
            <person name="Bae J.W."/>
        </authorList>
    </citation>
    <scope>NUCLEOTIDE SEQUENCE [LARGE SCALE GENOMIC DNA]</scope>
    <source>
        <strain evidence="1 2">JHSY0214</strain>
    </source>
</reference>
<keyword evidence="2" id="KW-1185">Reference proteome</keyword>
<gene>
    <name evidence="1" type="ORF">J4G78_05715</name>
</gene>
<name>A0ABX7T7G0_9SPHN</name>
<organism evidence="1 2">
    <name type="scientific">Parasphingorhabdus cellanae</name>
    <dbReference type="NCBI Taxonomy" id="2806553"/>
    <lineage>
        <taxon>Bacteria</taxon>
        <taxon>Pseudomonadati</taxon>
        <taxon>Pseudomonadota</taxon>
        <taxon>Alphaproteobacteria</taxon>
        <taxon>Sphingomonadales</taxon>
        <taxon>Sphingomonadaceae</taxon>
        <taxon>Parasphingorhabdus</taxon>
    </lineage>
</organism>
<sequence length="51" mass="5345">MPRITGEQAGAIRPAFVWVLAQGHAPLLLAQDRRSAVQFAGGAVMLGDENG</sequence>
<dbReference type="RefSeq" id="WP_207989247.1">
    <property type="nucleotide sequence ID" value="NZ_CP071794.1"/>
</dbReference>
<dbReference type="EMBL" id="CP071794">
    <property type="protein sequence ID" value="QTD57056.1"/>
    <property type="molecule type" value="Genomic_DNA"/>
</dbReference>
<protein>
    <submittedName>
        <fullName evidence="1">Uncharacterized protein</fullName>
    </submittedName>
</protein>
<evidence type="ECO:0000313" key="2">
    <source>
        <dbReference type="Proteomes" id="UP000663923"/>
    </source>
</evidence>
<accession>A0ABX7T7G0</accession>
<proteinExistence type="predicted"/>
<evidence type="ECO:0000313" key="1">
    <source>
        <dbReference type="EMBL" id="QTD57056.1"/>
    </source>
</evidence>
<dbReference type="Proteomes" id="UP000663923">
    <property type="component" value="Chromosome"/>
</dbReference>